<evidence type="ECO:0000313" key="1">
    <source>
        <dbReference type="EMBL" id="EFE27749.1"/>
    </source>
</evidence>
<dbReference type="STRING" id="546269.HMPREF0389_01380"/>
<name>D6GTE2_FILAD</name>
<evidence type="ECO:0000313" key="2">
    <source>
        <dbReference type="Proteomes" id="UP000007468"/>
    </source>
</evidence>
<proteinExistence type="predicted"/>
<keyword evidence="2" id="KW-1185">Reference proteome</keyword>
<dbReference type="KEGG" id="faa:HMPREF0389_01380"/>
<reference evidence="2" key="1">
    <citation type="submission" date="2010-12" db="EMBL/GenBank/DDBJ databases">
        <title>The genome sequence of Filifactor alocis strain ATCC 35896.</title>
        <authorList>
            <consortium name="The Broad Institute Genome Sequencing Platform"/>
            <person name="Ward D."/>
            <person name="Earl A."/>
            <person name="Feldgarden M."/>
            <person name="Young S.K."/>
            <person name="Gargeya S."/>
            <person name="Zeng Q."/>
            <person name="Alvarado L."/>
            <person name="Berlin A."/>
            <person name="Bochicchio J."/>
            <person name="Chapman S.B."/>
            <person name="Chen Z."/>
            <person name="Freedman E."/>
            <person name="Gellesch M."/>
            <person name="Goldberg J."/>
            <person name="Griggs A."/>
            <person name="Gujja S."/>
            <person name="Heilman E."/>
            <person name="Heiman D."/>
            <person name="Howarth C."/>
            <person name="Mehta T."/>
            <person name="Neiman D."/>
            <person name="Pearson M."/>
            <person name="Roberts A."/>
            <person name="Saif S."/>
            <person name="Shea T."/>
            <person name="Shenoy N."/>
            <person name="Sisk P."/>
            <person name="Stolte C."/>
            <person name="Sykes S."/>
            <person name="White J."/>
            <person name="Yandava C."/>
            <person name="Izard J."/>
            <person name="Blanton J.M."/>
            <person name="Baranova O.V."/>
            <person name="Tanner A.C."/>
            <person name="Dewhirst F.E."/>
            <person name="Haas B."/>
            <person name="Nusbaum C."/>
            <person name="Birren B."/>
        </authorList>
    </citation>
    <scope>NUCLEOTIDE SEQUENCE [LARGE SCALE GENOMIC DNA]</scope>
    <source>
        <strain evidence="2">ATCC 35896 / D40 B5</strain>
    </source>
</reference>
<organism evidence="1 2">
    <name type="scientific">Filifactor alocis (strain ATCC 35896 / CCUG 47790 / D40 B5)</name>
    <name type="common">Fusobacterium alocis</name>
    <dbReference type="NCBI Taxonomy" id="546269"/>
    <lineage>
        <taxon>Bacteria</taxon>
        <taxon>Bacillati</taxon>
        <taxon>Bacillota</taxon>
        <taxon>Clostridia</taxon>
        <taxon>Peptostreptococcales</taxon>
        <taxon>Filifactoraceae</taxon>
        <taxon>Filifactor</taxon>
    </lineage>
</organism>
<dbReference type="EMBL" id="CP002390">
    <property type="protein sequence ID" value="EFE27749.1"/>
    <property type="molecule type" value="Genomic_DNA"/>
</dbReference>
<protein>
    <submittedName>
        <fullName evidence="1">Uncharacterized protein</fullName>
    </submittedName>
</protein>
<dbReference type="AlphaFoldDB" id="D6GTE2"/>
<dbReference type="Proteomes" id="UP000007468">
    <property type="component" value="Chromosome"/>
</dbReference>
<dbReference type="eggNOG" id="COG0797">
    <property type="taxonomic scope" value="Bacteria"/>
</dbReference>
<gene>
    <name evidence="1" type="ordered locus">HMPREF0389_01380</name>
</gene>
<accession>D6GTE2</accession>
<dbReference type="OrthoDB" id="2473354at2"/>
<dbReference type="PATRIC" id="fig|546269.5.peg.974"/>
<dbReference type="RefSeq" id="WP_014262560.1">
    <property type="nucleotide sequence ID" value="NC_016630.1"/>
</dbReference>
<sequence>MKVVYNSVTGYIDNILYKNDSEISGYSLDNPFNITTFANPIGTYSWGKHNNTLTRRSSGSVLGEGRATVFYDLEGNRGNPLGYKNCAIQQHYDYSKKGDKSVNIRNLNTNEAFTFYQADVGELPDAIIDIWGDDALDELAGGTAHGEVYKVRYYHEKFAD</sequence>